<dbReference type="Proteomes" id="UP000812440">
    <property type="component" value="Chromosome 4"/>
</dbReference>
<comment type="similarity">
    <text evidence="3">Belongs to the complement C6/C7/C8/C9 family.</text>
</comment>
<feature type="compositionally biased region" description="Polar residues" evidence="26">
    <location>
        <begin position="563"/>
        <end position="577"/>
    </location>
</feature>
<dbReference type="GO" id="GO:0044218">
    <property type="term" value="C:other organism cell membrane"/>
    <property type="evidence" value="ECO:0007669"/>
    <property type="project" value="UniProtKB-KW"/>
</dbReference>
<evidence type="ECO:0000256" key="10">
    <source>
        <dbReference type="ARBA" id="ARBA00022692"/>
    </source>
</evidence>
<keyword evidence="8" id="KW-1052">Target cell membrane</keyword>
<keyword evidence="10 27" id="KW-0812">Transmembrane</keyword>
<keyword evidence="9" id="KW-0399">Innate immunity</keyword>
<dbReference type="Pfam" id="PF21195">
    <property type="entry name" value="EGF_C8A_B_C6"/>
    <property type="match status" value="1"/>
</dbReference>
<dbReference type="InterPro" id="IPR000884">
    <property type="entry name" value="TSP1_rpt"/>
</dbReference>
<dbReference type="GO" id="GO:0031640">
    <property type="term" value="P:killing of cells of another organism"/>
    <property type="evidence" value="ECO:0007669"/>
    <property type="project" value="UniProtKB-KW"/>
</dbReference>
<keyword evidence="12" id="KW-0677">Repeat</keyword>
<dbReference type="PROSITE" id="PS00279">
    <property type="entry name" value="MACPF_1"/>
    <property type="match status" value="1"/>
</dbReference>
<proteinExistence type="inferred from homology"/>
<dbReference type="InterPro" id="IPR036383">
    <property type="entry name" value="TSP1_rpt_sf"/>
</dbReference>
<keyword evidence="19" id="KW-0179">Complement alternate pathway</keyword>
<comment type="caution">
    <text evidence="29">The sequence shown here is derived from an EMBL/GenBank/DDBJ whole genome shotgun (WGS) entry which is preliminary data.</text>
</comment>
<evidence type="ECO:0000256" key="1">
    <source>
        <dbReference type="ARBA" id="ARBA00004276"/>
    </source>
</evidence>
<dbReference type="GO" id="GO:0006957">
    <property type="term" value="P:complement activation, alternative pathway"/>
    <property type="evidence" value="ECO:0007669"/>
    <property type="project" value="UniProtKB-KW"/>
</dbReference>
<feature type="transmembrane region" description="Helical" evidence="27">
    <location>
        <begin position="21"/>
        <end position="41"/>
    </location>
</feature>
<dbReference type="PROSITE" id="PS01186">
    <property type="entry name" value="EGF_2"/>
    <property type="match status" value="1"/>
</dbReference>
<evidence type="ECO:0000256" key="18">
    <source>
        <dbReference type="ARBA" id="ARBA00023157"/>
    </source>
</evidence>
<evidence type="ECO:0000256" key="11">
    <source>
        <dbReference type="ARBA" id="ARBA00022729"/>
    </source>
</evidence>
<dbReference type="SUPFAM" id="SSF57196">
    <property type="entry name" value="EGF/Laminin"/>
    <property type="match status" value="1"/>
</dbReference>
<dbReference type="PANTHER" id="PTHR45742">
    <property type="entry name" value="COMPLEMENT COMPONENT C6"/>
    <property type="match status" value="1"/>
</dbReference>
<dbReference type="InterPro" id="IPR001862">
    <property type="entry name" value="MAC_perforin"/>
</dbReference>
<feature type="region of interest" description="Disordered" evidence="26">
    <location>
        <begin position="554"/>
        <end position="577"/>
    </location>
</feature>
<dbReference type="PANTHER" id="PTHR45742:SF5">
    <property type="entry name" value="COMPLEMENT COMPONENT C8 BETA CHAIN"/>
    <property type="match status" value="1"/>
</dbReference>
<evidence type="ECO:0000256" key="20">
    <source>
        <dbReference type="ARBA" id="ARBA00023180"/>
    </source>
</evidence>
<keyword evidence="14" id="KW-0391">Immunity</keyword>
<evidence type="ECO:0000259" key="28">
    <source>
        <dbReference type="PROSITE" id="PS51412"/>
    </source>
</evidence>
<dbReference type="GO" id="GO:0005579">
    <property type="term" value="C:membrane attack complex"/>
    <property type="evidence" value="ECO:0007669"/>
    <property type="project" value="UniProtKB-KW"/>
</dbReference>
<keyword evidence="13" id="KW-0204">Cytolysis</keyword>
<evidence type="ECO:0000256" key="2">
    <source>
        <dbReference type="ARBA" id="ARBA00004613"/>
    </source>
</evidence>
<dbReference type="PROSITE" id="PS00022">
    <property type="entry name" value="EGF_1"/>
    <property type="match status" value="1"/>
</dbReference>
<sequence length="577" mass="65326">MQDIFKSYRQFGLCKVNFTTAMILYWTFLLQLCLFFCSVSSSPPQPIDCTLSSWSSWSSCDPCQNKRYRYAQLVQPSQFNGQPCELIDSEEESCKPTSPCRNLKPCEGFRCVETGRCITRRLLCNGDDDCGDLSDEKNCKSALSSCSDDNIEQYWGIEKLASGINLFSNNLEGLVLDHRYYAGGCSPHFILDINFRKPYNVESYIPVTRGKYEFSLSEHESYSDFERNFFSAESKQTSFGIGFHIPAVFEFGFSYSDKSVKTFIERTRKFSHTKSKILRARSNLEVARYKLKPRSLMLHTDFFQRVKKLPLEYVYGEYRDIFRDYGTHFITEATLGGVYEYTLILNSERMKNEGYSFSDVQSCVQAGYNIGANIEGVWVSGSMSAAGCLGLLKEVGNKTSTSKLVEDFVAMVRGGASEEITALAYKELPSQDLMQEWGDAVYYNPDIINLKASPLYELVTAADFIGANLIQENMKRALEEFQAETSSCRCQPCQNNGIPFLNEENNRCECICPQGFSGSACEETKRRVDAIDGNWSCWSEWARCSNRGQTRQRECNNPAPKNGGNQCAGPSTDTKRC</sequence>
<organism evidence="29 30">
    <name type="scientific">Hymenochirus boettgeri</name>
    <name type="common">Congo dwarf clawed frog</name>
    <dbReference type="NCBI Taxonomy" id="247094"/>
    <lineage>
        <taxon>Eukaryota</taxon>
        <taxon>Metazoa</taxon>
        <taxon>Chordata</taxon>
        <taxon>Craniata</taxon>
        <taxon>Vertebrata</taxon>
        <taxon>Euteleostomi</taxon>
        <taxon>Amphibia</taxon>
        <taxon>Batrachia</taxon>
        <taxon>Anura</taxon>
        <taxon>Pipoidea</taxon>
        <taxon>Pipidae</taxon>
        <taxon>Pipinae</taxon>
        <taxon>Hymenochirus</taxon>
    </lineage>
</organism>
<keyword evidence="27" id="KW-1133">Transmembrane helix</keyword>
<dbReference type="SMART" id="SM00457">
    <property type="entry name" value="MACPF"/>
    <property type="match status" value="1"/>
</dbReference>
<keyword evidence="11" id="KW-0732">Signal</keyword>
<dbReference type="Pfam" id="PF00057">
    <property type="entry name" value="Ldl_recept_a"/>
    <property type="match status" value="1"/>
</dbReference>
<dbReference type="PROSITE" id="PS01209">
    <property type="entry name" value="LDLRA_1"/>
    <property type="match status" value="1"/>
</dbReference>
<evidence type="ECO:0000256" key="19">
    <source>
        <dbReference type="ARBA" id="ARBA00023162"/>
    </source>
</evidence>
<dbReference type="InterPro" id="IPR048831">
    <property type="entry name" value="C8A_B_C6_EGF-like"/>
</dbReference>
<dbReference type="SUPFAM" id="SSF82895">
    <property type="entry name" value="TSP-1 type 1 repeat"/>
    <property type="match status" value="2"/>
</dbReference>
<dbReference type="Gene3D" id="4.10.400.10">
    <property type="entry name" value="Low-density Lipoprotein Receptor"/>
    <property type="match status" value="1"/>
</dbReference>
<evidence type="ECO:0000256" key="21">
    <source>
        <dbReference type="ARBA" id="ARBA00023298"/>
    </source>
</evidence>
<dbReference type="AlphaFoldDB" id="A0A8T2IYP0"/>
<dbReference type="GO" id="GO:0006958">
    <property type="term" value="P:complement activation, classical pathway"/>
    <property type="evidence" value="ECO:0007669"/>
    <property type="project" value="UniProtKB-KW"/>
</dbReference>
<evidence type="ECO:0000256" key="14">
    <source>
        <dbReference type="ARBA" id="ARBA00022859"/>
    </source>
</evidence>
<evidence type="ECO:0000256" key="26">
    <source>
        <dbReference type="SAM" id="MobiDB-lite"/>
    </source>
</evidence>
<dbReference type="InterPro" id="IPR002172">
    <property type="entry name" value="LDrepeatLR_classA_rpt"/>
</dbReference>
<accession>A0A8T2IYP0</accession>
<dbReference type="EMBL" id="JAACNH010000007">
    <property type="protein sequence ID" value="KAG8437082.1"/>
    <property type="molecule type" value="Genomic_DNA"/>
</dbReference>
<evidence type="ECO:0000256" key="24">
    <source>
        <dbReference type="ARBA" id="ARBA00093472"/>
    </source>
</evidence>
<keyword evidence="15" id="KW-0180">Complement pathway</keyword>
<evidence type="ECO:0000256" key="12">
    <source>
        <dbReference type="ARBA" id="ARBA00022737"/>
    </source>
</evidence>
<evidence type="ECO:0000256" key="4">
    <source>
        <dbReference type="ARBA" id="ARBA00013949"/>
    </source>
</evidence>
<dbReference type="Gene3D" id="2.10.25.10">
    <property type="entry name" value="Laminin"/>
    <property type="match status" value="1"/>
</dbReference>
<name>A0A8T2IYP0_9PIPI</name>
<protein>
    <recommendedName>
        <fullName evidence="4">Complement component C8 beta chain</fullName>
    </recommendedName>
    <alternativeName>
        <fullName evidence="22">Complement component 8 subunit beta</fullName>
    </alternativeName>
</protein>
<keyword evidence="7" id="KW-0245">EGF-like domain</keyword>
<evidence type="ECO:0000313" key="29">
    <source>
        <dbReference type="EMBL" id="KAG8437082.1"/>
    </source>
</evidence>
<evidence type="ECO:0000256" key="9">
    <source>
        <dbReference type="ARBA" id="ARBA00022588"/>
    </source>
</evidence>
<evidence type="ECO:0000256" key="13">
    <source>
        <dbReference type="ARBA" id="ARBA00022852"/>
    </source>
</evidence>
<keyword evidence="17 27" id="KW-0472">Membrane</keyword>
<dbReference type="InterPro" id="IPR036055">
    <property type="entry name" value="LDL_receptor-like_sf"/>
</dbReference>
<dbReference type="PROSITE" id="PS50092">
    <property type="entry name" value="TSP1"/>
    <property type="match status" value="2"/>
</dbReference>
<dbReference type="GO" id="GO:0005576">
    <property type="term" value="C:extracellular region"/>
    <property type="evidence" value="ECO:0007669"/>
    <property type="project" value="UniProtKB-SubCell"/>
</dbReference>
<dbReference type="InterPro" id="IPR000742">
    <property type="entry name" value="EGF"/>
</dbReference>
<gene>
    <name evidence="29" type="ORF">GDO86_007965</name>
</gene>
<evidence type="ECO:0000256" key="7">
    <source>
        <dbReference type="ARBA" id="ARBA00022536"/>
    </source>
</evidence>
<evidence type="ECO:0000256" key="17">
    <source>
        <dbReference type="ARBA" id="ARBA00023136"/>
    </source>
</evidence>
<dbReference type="Gene3D" id="2.20.100.10">
    <property type="entry name" value="Thrombospondin type-1 (TSP1) repeat"/>
    <property type="match status" value="2"/>
</dbReference>
<dbReference type="PROSITE" id="PS51412">
    <property type="entry name" value="MACPF_2"/>
    <property type="match status" value="1"/>
</dbReference>
<evidence type="ECO:0000256" key="8">
    <source>
        <dbReference type="ARBA" id="ARBA00022537"/>
    </source>
</evidence>
<dbReference type="PRINTS" id="PR01705">
    <property type="entry name" value="TSP1REPEAT"/>
</dbReference>
<dbReference type="SMART" id="SM00192">
    <property type="entry name" value="LDLa"/>
    <property type="match status" value="1"/>
</dbReference>
<dbReference type="InterPro" id="IPR020864">
    <property type="entry name" value="MACPF"/>
</dbReference>
<dbReference type="InterPro" id="IPR020863">
    <property type="entry name" value="MACPF_CS"/>
</dbReference>
<comment type="subunit">
    <text evidence="24">Heterotrimer of 3 chains: alpha (C8A), beta (C8B) and gamma (C8G); the alpha and gamma chains are disulfide bonded. Component of the membrane attack complex (MAC), composed of complement C5b, C6, C7, C8A, C8B, C8G and multiple copies of the pore-forming subunit C9.</text>
</comment>
<dbReference type="SMART" id="SM00209">
    <property type="entry name" value="TSP1"/>
    <property type="match status" value="2"/>
</dbReference>
<keyword evidence="30" id="KW-1185">Reference proteome</keyword>
<dbReference type="Pfam" id="PF01823">
    <property type="entry name" value="MACPF"/>
    <property type="match status" value="1"/>
</dbReference>
<comment type="caution">
    <text evidence="25">Lacks conserved residue(s) required for the propagation of feature annotation.</text>
</comment>
<evidence type="ECO:0000256" key="27">
    <source>
        <dbReference type="SAM" id="Phobius"/>
    </source>
</evidence>
<dbReference type="PRINTS" id="PR00764">
    <property type="entry name" value="COMPLEMENTC9"/>
</dbReference>
<keyword evidence="18 25" id="KW-1015">Disulfide bond</keyword>
<keyword evidence="16" id="KW-0473">Membrane attack complex</keyword>
<evidence type="ECO:0000256" key="5">
    <source>
        <dbReference type="ARBA" id="ARBA00022452"/>
    </source>
</evidence>
<keyword evidence="6" id="KW-0964">Secreted</keyword>
<dbReference type="PROSITE" id="PS50068">
    <property type="entry name" value="LDLRA_2"/>
    <property type="match status" value="1"/>
</dbReference>
<dbReference type="OrthoDB" id="6150863at2759"/>
<evidence type="ECO:0000256" key="25">
    <source>
        <dbReference type="PROSITE-ProRule" id="PRU00124"/>
    </source>
</evidence>
<evidence type="ECO:0000256" key="3">
    <source>
        <dbReference type="ARBA" id="ARBA00009214"/>
    </source>
</evidence>
<dbReference type="SUPFAM" id="SSF57424">
    <property type="entry name" value="LDL receptor-like module"/>
    <property type="match status" value="1"/>
</dbReference>
<comment type="function">
    <text evidence="23">Component of the membrane attack complex (MAC), a multiprotein complex activated by the complement cascade, which inserts into a target cell membrane and forms a pore, leading to target cell membrane rupture and cell lysis. The MAC is initiated by proteolytic cleavage of C5 into complement C5b in response to the classical, alternative, lectin and GZMK complement pathways. The complement pathways consist in a cascade of proteins that leads to phagocytosis and breakdown of pathogens and signaling that strengthens the adaptive immune system. C8B, together with C8A and C8G, inserts into the target membrane, but does not form pores by itself. During MAC assembly, associates with C5b, C6 and C7 to form the C5b8 intermediate complex that inserts into the target membrane and traverses the bilayer increasing membrane rigidity.</text>
</comment>
<feature type="domain" description="MACPF" evidence="28">
    <location>
        <begin position="142"/>
        <end position="489"/>
    </location>
</feature>
<feature type="disulfide bond" evidence="25">
    <location>
        <begin position="124"/>
        <end position="139"/>
    </location>
</feature>
<reference evidence="29" key="1">
    <citation type="thesis" date="2020" institute="ProQuest LLC" country="789 East Eisenhower Parkway, Ann Arbor, MI, USA">
        <title>Comparative Genomics and Chromosome Evolution.</title>
        <authorList>
            <person name="Mudd A.B."/>
        </authorList>
    </citation>
    <scope>NUCLEOTIDE SEQUENCE</scope>
    <source>
        <strain evidence="29">Female2</strain>
        <tissue evidence="29">Blood</tissue>
    </source>
</reference>
<keyword evidence="21" id="KW-1053">Target membrane</keyword>
<evidence type="ECO:0000256" key="16">
    <source>
        <dbReference type="ARBA" id="ARBA00023058"/>
    </source>
</evidence>
<comment type="subcellular location">
    <subcellularLocation>
        <location evidence="2">Secreted</location>
    </subcellularLocation>
    <subcellularLocation>
        <location evidence="1">Target cell membrane</location>
        <topology evidence="1">Multi-pass membrane protein</topology>
    </subcellularLocation>
</comment>
<dbReference type="FunFam" id="2.20.100.10:FF:000001">
    <property type="entry name" value="semaphorin-5A isoform X1"/>
    <property type="match status" value="1"/>
</dbReference>
<dbReference type="InterPro" id="IPR023415">
    <property type="entry name" value="LDLR_class-A_CS"/>
</dbReference>
<evidence type="ECO:0000256" key="15">
    <source>
        <dbReference type="ARBA" id="ARBA00022875"/>
    </source>
</evidence>
<evidence type="ECO:0000256" key="23">
    <source>
        <dbReference type="ARBA" id="ARBA00093292"/>
    </source>
</evidence>
<evidence type="ECO:0000256" key="6">
    <source>
        <dbReference type="ARBA" id="ARBA00022525"/>
    </source>
</evidence>
<keyword evidence="20" id="KW-0325">Glycoprotein</keyword>
<dbReference type="CDD" id="cd00112">
    <property type="entry name" value="LDLa"/>
    <property type="match status" value="1"/>
</dbReference>
<evidence type="ECO:0000256" key="22">
    <source>
        <dbReference type="ARBA" id="ARBA00031383"/>
    </source>
</evidence>
<evidence type="ECO:0000313" key="30">
    <source>
        <dbReference type="Proteomes" id="UP000812440"/>
    </source>
</evidence>
<keyword evidence="5" id="KW-1134">Transmembrane beta strand</keyword>